<proteinExistence type="predicted"/>
<dbReference type="Proteomes" id="UP001303473">
    <property type="component" value="Unassembled WGS sequence"/>
</dbReference>
<feature type="region of interest" description="Disordered" evidence="1">
    <location>
        <begin position="87"/>
        <end position="129"/>
    </location>
</feature>
<organism evidence="2 3">
    <name type="scientific">Diplogelasinospora grovesii</name>
    <dbReference type="NCBI Taxonomy" id="303347"/>
    <lineage>
        <taxon>Eukaryota</taxon>
        <taxon>Fungi</taxon>
        <taxon>Dikarya</taxon>
        <taxon>Ascomycota</taxon>
        <taxon>Pezizomycotina</taxon>
        <taxon>Sordariomycetes</taxon>
        <taxon>Sordariomycetidae</taxon>
        <taxon>Sordariales</taxon>
        <taxon>Diplogelasinosporaceae</taxon>
        <taxon>Diplogelasinospora</taxon>
    </lineage>
</organism>
<protein>
    <submittedName>
        <fullName evidence="2">Uncharacterized protein</fullName>
    </submittedName>
</protein>
<reference evidence="3" key="1">
    <citation type="journal article" date="2023" name="Mol. Phylogenet. Evol.">
        <title>Genome-scale phylogeny and comparative genomics of the fungal order Sordariales.</title>
        <authorList>
            <person name="Hensen N."/>
            <person name="Bonometti L."/>
            <person name="Westerberg I."/>
            <person name="Brannstrom I.O."/>
            <person name="Guillou S."/>
            <person name="Cros-Aarteil S."/>
            <person name="Calhoun S."/>
            <person name="Haridas S."/>
            <person name="Kuo A."/>
            <person name="Mondo S."/>
            <person name="Pangilinan J."/>
            <person name="Riley R."/>
            <person name="LaButti K."/>
            <person name="Andreopoulos B."/>
            <person name="Lipzen A."/>
            <person name="Chen C."/>
            <person name="Yan M."/>
            <person name="Daum C."/>
            <person name="Ng V."/>
            <person name="Clum A."/>
            <person name="Steindorff A."/>
            <person name="Ohm R.A."/>
            <person name="Martin F."/>
            <person name="Silar P."/>
            <person name="Natvig D.O."/>
            <person name="Lalanne C."/>
            <person name="Gautier V."/>
            <person name="Ament-Velasquez S.L."/>
            <person name="Kruys A."/>
            <person name="Hutchinson M.I."/>
            <person name="Powell A.J."/>
            <person name="Barry K."/>
            <person name="Miller A.N."/>
            <person name="Grigoriev I.V."/>
            <person name="Debuchy R."/>
            <person name="Gladieux P."/>
            <person name="Hiltunen Thoren M."/>
            <person name="Johannesson H."/>
        </authorList>
    </citation>
    <scope>NUCLEOTIDE SEQUENCE [LARGE SCALE GENOMIC DNA]</scope>
    <source>
        <strain evidence="3">CBS 340.73</strain>
    </source>
</reference>
<keyword evidence="3" id="KW-1185">Reference proteome</keyword>
<evidence type="ECO:0000256" key="1">
    <source>
        <dbReference type="SAM" id="MobiDB-lite"/>
    </source>
</evidence>
<sequence length="202" mass="21659">MSRVPGCGLLGPLLAYADGGELGELAEIAETRVVPFDGNVPDFLLQKLEYLVLPQVCKCLARLLLIIAGGTVPSANLFIPSLPTQEGAADPQFSHTKPRKHQTAPASTAEPLPESAGNHTQRAVLDDKARQIRPKNARALARSPPSTDASHPGNPCRLITLFTLIHQEFYDPPKFASRGLCFPVVDQKLDVAGSLVALRVPT</sequence>
<gene>
    <name evidence="2" type="ORF">QBC46DRAFT_344115</name>
</gene>
<comment type="caution">
    <text evidence="2">The sequence shown here is derived from an EMBL/GenBank/DDBJ whole genome shotgun (WGS) entry which is preliminary data.</text>
</comment>
<evidence type="ECO:0000313" key="3">
    <source>
        <dbReference type="Proteomes" id="UP001303473"/>
    </source>
</evidence>
<accession>A0AAN6N2D8</accession>
<name>A0AAN6N2D8_9PEZI</name>
<dbReference type="AlphaFoldDB" id="A0AAN6N2D8"/>
<evidence type="ECO:0000313" key="2">
    <source>
        <dbReference type="EMBL" id="KAK3937915.1"/>
    </source>
</evidence>
<dbReference type="EMBL" id="MU853842">
    <property type="protein sequence ID" value="KAK3937915.1"/>
    <property type="molecule type" value="Genomic_DNA"/>
</dbReference>